<reference evidence="3" key="1">
    <citation type="journal article" date="2017" name="Nucleic Acids Res.">
        <title>Proteogenomics produces comprehensive and highly accurate protein-coding gene annotation in a complete genome assembly of Malassezia sympodialis.</title>
        <authorList>
            <person name="Zhu Y."/>
            <person name="Engstroem P.G."/>
            <person name="Tellgren-Roth C."/>
            <person name="Baudo C.D."/>
            <person name="Kennell J.C."/>
            <person name="Sun S."/>
            <person name="Billmyre R.B."/>
            <person name="Schroeder M.S."/>
            <person name="Andersson A."/>
            <person name="Holm T."/>
            <person name="Sigurgeirsson B."/>
            <person name="Wu G."/>
            <person name="Sankaranarayanan S.R."/>
            <person name="Siddharthan R."/>
            <person name="Sanyal K."/>
            <person name="Lundeberg J."/>
            <person name="Nystedt B."/>
            <person name="Boekhout T."/>
            <person name="Dawson T.L. Jr."/>
            <person name="Heitman J."/>
            <person name="Scheynius A."/>
            <person name="Lehtioe J."/>
        </authorList>
    </citation>
    <scope>NUCLEOTIDE SEQUENCE [LARGE SCALE GENOMIC DNA]</scope>
    <source>
        <strain evidence="3">ATCC 42132</strain>
    </source>
</reference>
<dbReference type="AlphaFoldDB" id="A0A1M8A304"/>
<dbReference type="Proteomes" id="UP000186303">
    <property type="component" value="Chromosome 1"/>
</dbReference>
<evidence type="ECO:0000313" key="2">
    <source>
        <dbReference type="EMBL" id="SHO76554.1"/>
    </source>
</evidence>
<dbReference type="InterPro" id="IPR029063">
    <property type="entry name" value="SAM-dependent_MTases_sf"/>
</dbReference>
<keyword evidence="3" id="KW-1185">Reference proteome</keyword>
<name>A0A1M8A304_MALS4</name>
<sequence length="717" mass="79281">MTTDTFSLDNSASEIPISSNDSSRINIVEDAVLIKEPPSVVEETLDTFAGKLSSSPQTISYHDFSDSEKGGGKIRGYQWSYNGSTPSETTDMDTNAVSTYNLRQSQSQLSDYLPVAYSFLGSEEAVRERLLSNLHVDSSRVHEDSLNESQAVSTWSSKGTRTHRVGDPFHKTRVSSFKSSSRDFPKRSMSTDSSQALPQTGKQDNYHLTENLNTGSPMSTSSRARPANTQTGSRPNRQHSPVPVRPSPGPSRSSGNISAFSDLSNGGSAHFGPGLRAKLNTVLPLLLNTVPIGPSRTVMIAEYGCMNSRAIHLLRTVLEQLSTIAFSVKPESMSIADSQDSAAHIPSHRASMAGLAQETADVINFVVLHEDVAQSDFRWFQQVLDTHSESYLDPLWQSSQNPPLQNAIFSACVARPFGSRIAPPDSLNLGFSLMDLHWTHSPATDISLHTIAHAELTMCLNARAREFRRGGIFVLAYIARTEDSFRESDVGRPHTRTNSLQGESQQADVSRSVMSPAAISEQDAPVQSGDALPSVKKLNRDIWTVMSDMIVPCLQRLVSCGMMKIDVARYMLTLPMHPRTASQTLRVLEKFSEIWSLDWSCGLGRSERREVTTDFGEVVVLQSEPDTLRLPQPARMALKSGKISPKAYNDHVINMFKNLYETHFRQVLRDRGKLNKGAVEFILDSLWDVLRSRMGDPSTCPLADCELEVQLFALRRL</sequence>
<dbReference type="STRING" id="1230383.A0A1M8A304"/>
<accession>A0A1M8A304</accession>
<dbReference type="SUPFAM" id="SSF53335">
    <property type="entry name" value="S-adenosyl-L-methionine-dependent methyltransferases"/>
    <property type="match status" value="1"/>
</dbReference>
<feature type="compositionally biased region" description="Polar residues" evidence="1">
    <location>
        <begin position="188"/>
        <end position="239"/>
    </location>
</feature>
<feature type="compositionally biased region" description="Polar residues" evidence="1">
    <location>
        <begin position="496"/>
        <end position="508"/>
    </location>
</feature>
<dbReference type="OMA" id="DMIVPCL"/>
<gene>
    <name evidence="2" type="ORF">MSYG_0892</name>
</gene>
<feature type="region of interest" description="Disordered" evidence="1">
    <location>
        <begin position="1"/>
        <end position="20"/>
    </location>
</feature>
<evidence type="ECO:0000313" key="3">
    <source>
        <dbReference type="Proteomes" id="UP000186303"/>
    </source>
</evidence>
<dbReference type="EMBL" id="LT671821">
    <property type="protein sequence ID" value="SHO76554.1"/>
    <property type="molecule type" value="Genomic_DNA"/>
</dbReference>
<feature type="region of interest" description="Disordered" evidence="1">
    <location>
        <begin position="140"/>
        <end position="261"/>
    </location>
</feature>
<proteinExistence type="predicted"/>
<protein>
    <submittedName>
        <fullName evidence="2">Uncharacterized protein</fullName>
    </submittedName>
</protein>
<feature type="compositionally biased region" description="Polar residues" evidence="1">
    <location>
        <begin position="147"/>
        <end position="159"/>
    </location>
</feature>
<organism evidence="2 3">
    <name type="scientific">Malassezia sympodialis (strain ATCC 42132)</name>
    <name type="common">Atopic eczema-associated yeast</name>
    <dbReference type="NCBI Taxonomy" id="1230383"/>
    <lineage>
        <taxon>Eukaryota</taxon>
        <taxon>Fungi</taxon>
        <taxon>Dikarya</taxon>
        <taxon>Basidiomycota</taxon>
        <taxon>Ustilaginomycotina</taxon>
        <taxon>Malasseziomycetes</taxon>
        <taxon>Malasseziales</taxon>
        <taxon>Malasseziaceae</taxon>
        <taxon>Malassezia</taxon>
    </lineage>
</organism>
<feature type="region of interest" description="Disordered" evidence="1">
    <location>
        <begin position="486"/>
        <end position="508"/>
    </location>
</feature>
<dbReference type="OrthoDB" id="2561385at2759"/>
<dbReference type="Gene3D" id="3.40.50.150">
    <property type="entry name" value="Vaccinia Virus protein VP39"/>
    <property type="match status" value="1"/>
</dbReference>
<evidence type="ECO:0000256" key="1">
    <source>
        <dbReference type="SAM" id="MobiDB-lite"/>
    </source>
</evidence>
<dbReference type="VEuPathDB" id="FungiDB:MSYG_0892"/>